<dbReference type="GO" id="GO:0005886">
    <property type="term" value="C:plasma membrane"/>
    <property type="evidence" value="ECO:0007669"/>
    <property type="project" value="TreeGrafter"/>
</dbReference>
<gene>
    <name evidence="5" type="ordered locus">Oter_0313</name>
</gene>
<dbReference type="InterPro" id="IPR050958">
    <property type="entry name" value="Cell_Adh-Cytoskel_Orgn"/>
</dbReference>
<dbReference type="SMART" id="SM00408">
    <property type="entry name" value="IGc2"/>
    <property type="match status" value="1"/>
</dbReference>
<evidence type="ECO:0000256" key="3">
    <source>
        <dbReference type="SAM" id="SignalP"/>
    </source>
</evidence>
<keyword evidence="1 3" id="KW-0732">Signal</keyword>
<dbReference type="PANTHER" id="PTHR45080">
    <property type="entry name" value="CONTACTIN 5"/>
    <property type="match status" value="1"/>
</dbReference>
<protein>
    <submittedName>
        <fullName evidence="5">Immunoglobulin I-set domain protein</fullName>
    </submittedName>
</protein>
<dbReference type="eggNOG" id="COG3291">
    <property type="taxonomic scope" value="Bacteria"/>
</dbReference>
<dbReference type="PANTHER" id="PTHR45080:SF8">
    <property type="entry name" value="IG-LIKE DOMAIN-CONTAINING PROTEIN"/>
    <property type="match status" value="1"/>
</dbReference>
<dbReference type="InterPro" id="IPR015919">
    <property type="entry name" value="Cadherin-like_sf"/>
</dbReference>
<evidence type="ECO:0000313" key="6">
    <source>
        <dbReference type="Proteomes" id="UP000007013"/>
    </source>
</evidence>
<name>B1ZQC3_OPITP</name>
<dbReference type="RefSeq" id="WP_012373141.1">
    <property type="nucleotide sequence ID" value="NC_010571.1"/>
</dbReference>
<dbReference type="InterPro" id="IPR007110">
    <property type="entry name" value="Ig-like_dom"/>
</dbReference>
<feature type="signal peptide" evidence="3">
    <location>
        <begin position="1"/>
        <end position="17"/>
    </location>
</feature>
<dbReference type="OrthoDB" id="200392at2"/>
<dbReference type="InterPro" id="IPR013783">
    <property type="entry name" value="Ig-like_fold"/>
</dbReference>
<dbReference type="PROSITE" id="PS50835">
    <property type="entry name" value="IG_LIKE"/>
    <property type="match status" value="1"/>
</dbReference>
<dbReference type="GO" id="GO:0007156">
    <property type="term" value="P:homophilic cell adhesion via plasma membrane adhesion molecules"/>
    <property type="evidence" value="ECO:0007669"/>
    <property type="project" value="TreeGrafter"/>
</dbReference>
<feature type="chain" id="PRO_5002774331" evidence="3">
    <location>
        <begin position="18"/>
        <end position="887"/>
    </location>
</feature>
<accession>B1ZQC3</accession>
<sequence length="887" mass="87157">MIQFSSFCRFFAGTLLACLPAALTAQQTITGTPGQVGANYSFQVTSTATPPVQYQATGLPAGLAINASSGLITGMPTTPGTSLGDVSVTSNGQTNHAAISITIVAASGTSIITSSTTANGTVGQAFSYTVTGSNAPTSFNVSGLPAQLVADTNTGAISGVPATAGTYSIALSGNNASGTGAPVTLTLTVAAPAAAPVITSPTSAAVAVGAPFSYTITATNTPSSFAAAGRPLGVDLDSATGALSGTSSIAGVYTMALTATNGNGTSAPVNLVLTVGSLPAITSATTVLASVGQPFSYATLASAAATSFNVSGLPPGLTATPAGVISGTPTSAGVFPIQLSANNTVGTGPSTTLTLTTGERPAITSASSASGKIGTAFSYQITATGTPTSYAAAGLPATLSLDAATGLISGTPTGTGTHSVSLTATNLFGAGEAKTLTIQIGSSGGGGGGGGGGGAGGGGGWPIILNETAVNALVGVPFELQIKTSIPAMHFEAVGLPEAVSLSERTGLISGTFTAPGIYNVDLAATNLGGTHRRMITITASVLPVFTLQPQGASVDLGAKIVLSGAATGTPTPTYQWLKNGSAIPGATDASFTIASFQAADAGSYVLVATNAGGSTSSAAAVLGVHTTAKVVGLGKVVGEDIKHPNGNTFDQVLITGTTATITADPGQITRMSYVDLDDDIVQIEFSGAGTVTVSLENATGPAVATKYNQPDITYMKGHASLVVSGVDETTYLSVFSVGTITAVNPTLFKPGETYDGMADIGLISISSRDGKMASLRLANASFFRAAGMTGINAPGVTVVGAIYVGELTADADAEPILVFGGTGDFRVTGGDLHQLNGRAVEVDGISNVSFTAGATSHGVALPAQANRAKFEKNGKDITGDLVPPPH</sequence>
<dbReference type="AlphaFoldDB" id="B1ZQC3"/>
<evidence type="ECO:0000256" key="2">
    <source>
        <dbReference type="ARBA" id="ARBA00023157"/>
    </source>
</evidence>
<keyword evidence="6" id="KW-1185">Reference proteome</keyword>
<dbReference type="Proteomes" id="UP000007013">
    <property type="component" value="Chromosome"/>
</dbReference>
<dbReference type="eggNOG" id="COG1520">
    <property type="taxonomic scope" value="Bacteria"/>
</dbReference>
<dbReference type="SMART" id="SM00409">
    <property type="entry name" value="IG"/>
    <property type="match status" value="1"/>
</dbReference>
<dbReference type="KEGG" id="ote:Oter_0313"/>
<feature type="domain" description="Ig-like" evidence="4">
    <location>
        <begin position="544"/>
        <end position="623"/>
    </location>
</feature>
<dbReference type="InterPro" id="IPR036179">
    <property type="entry name" value="Ig-like_dom_sf"/>
</dbReference>
<proteinExistence type="predicted"/>
<dbReference type="GO" id="GO:0005509">
    <property type="term" value="F:calcium ion binding"/>
    <property type="evidence" value="ECO:0007669"/>
    <property type="project" value="InterPro"/>
</dbReference>
<dbReference type="HOGENOM" id="CLU_325126_0_0_0"/>
<dbReference type="EMBL" id="CP001032">
    <property type="protein sequence ID" value="ACB73603.1"/>
    <property type="molecule type" value="Genomic_DNA"/>
</dbReference>
<dbReference type="Pfam" id="PF05345">
    <property type="entry name" value="He_PIG"/>
    <property type="match status" value="6"/>
</dbReference>
<keyword evidence="2" id="KW-1015">Disulfide bond</keyword>
<evidence type="ECO:0000259" key="4">
    <source>
        <dbReference type="PROSITE" id="PS50835"/>
    </source>
</evidence>
<dbReference type="SUPFAM" id="SSF48726">
    <property type="entry name" value="Immunoglobulin"/>
    <property type="match status" value="1"/>
</dbReference>
<dbReference type="InterPro" id="IPR003599">
    <property type="entry name" value="Ig_sub"/>
</dbReference>
<organism evidence="5 6">
    <name type="scientific">Opitutus terrae (strain DSM 11246 / JCM 15787 / PB90-1)</name>
    <dbReference type="NCBI Taxonomy" id="452637"/>
    <lineage>
        <taxon>Bacteria</taxon>
        <taxon>Pseudomonadati</taxon>
        <taxon>Verrucomicrobiota</taxon>
        <taxon>Opitutia</taxon>
        <taxon>Opitutales</taxon>
        <taxon>Opitutaceae</taxon>
        <taxon>Opitutus</taxon>
    </lineage>
</organism>
<dbReference type="InterPro" id="IPR003598">
    <property type="entry name" value="Ig_sub2"/>
</dbReference>
<dbReference type="Gene3D" id="2.60.40.10">
    <property type="entry name" value="Immunoglobulins"/>
    <property type="match status" value="7"/>
</dbReference>
<evidence type="ECO:0000256" key="1">
    <source>
        <dbReference type="ARBA" id="ARBA00022729"/>
    </source>
</evidence>
<reference evidence="5 6" key="1">
    <citation type="journal article" date="2011" name="J. Bacteriol.">
        <title>Genome sequence of the verrucomicrobium Opitutus terrae PB90-1, an abundant inhabitant of rice paddy soil ecosystems.</title>
        <authorList>
            <person name="van Passel M.W."/>
            <person name="Kant R."/>
            <person name="Palva A."/>
            <person name="Copeland A."/>
            <person name="Lucas S."/>
            <person name="Lapidus A."/>
            <person name="Glavina del Rio T."/>
            <person name="Pitluck S."/>
            <person name="Goltsman E."/>
            <person name="Clum A."/>
            <person name="Sun H."/>
            <person name="Schmutz J."/>
            <person name="Larimer F.W."/>
            <person name="Land M.L."/>
            <person name="Hauser L."/>
            <person name="Kyrpides N."/>
            <person name="Mikhailova N."/>
            <person name="Richardson P.P."/>
            <person name="Janssen P.H."/>
            <person name="de Vos W.M."/>
            <person name="Smidt H."/>
        </authorList>
    </citation>
    <scope>NUCLEOTIDE SEQUENCE [LARGE SCALE GENOMIC DNA]</scope>
    <source>
        <strain evidence="6">DSM 11246 / JCM 15787 / PB90-1</strain>
    </source>
</reference>
<dbReference type="SUPFAM" id="SSF49313">
    <property type="entry name" value="Cadherin-like"/>
    <property type="match status" value="5"/>
</dbReference>
<dbReference type="Pfam" id="PF13927">
    <property type="entry name" value="Ig_3"/>
    <property type="match status" value="1"/>
</dbReference>
<evidence type="ECO:0000313" key="5">
    <source>
        <dbReference type="EMBL" id="ACB73603.1"/>
    </source>
</evidence>
<dbReference type="GO" id="GO:0050808">
    <property type="term" value="P:synapse organization"/>
    <property type="evidence" value="ECO:0007669"/>
    <property type="project" value="TreeGrafter"/>
</dbReference>